<dbReference type="Pfam" id="PF02518">
    <property type="entry name" value="HATPase_c"/>
    <property type="match status" value="1"/>
</dbReference>
<dbReference type="InterPro" id="IPR036890">
    <property type="entry name" value="HATPase_C_sf"/>
</dbReference>
<comment type="subcellular location">
    <subcellularLocation>
        <location evidence="2">Membrane</location>
    </subcellularLocation>
</comment>
<dbReference type="InterPro" id="IPR003660">
    <property type="entry name" value="HAMP_dom"/>
</dbReference>
<keyword evidence="4" id="KW-0597">Phosphoprotein</keyword>
<dbReference type="InterPro" id="IPR050428">
    <property type="entry name" value="TCS_sensor_his_kinase"/>
</dbReference>
<comment type="catalytic activity">
    <reaction evidence="1">
        <text>ATP + protein L-histidine = ADP + protein N-phospho-L-histidine.</text>
        <dbReference type="EC" id="2.7.13.3"/>
    </reaction>
</comment>
<protein>
    <recommendedName>
        <fullName evidence="3">histidine kinase</fullName>
        <ecNumber evidence="3">2.7.13.3</ecNumber>
    </recommendedName>
</protein>
<feature type="domain" description="Histidine kinase" evidence="12">
    <location>
        <begin position="240"/>
        <end position="438"/>
    </location>
</feature>
<dbReference type="EC" id="2.7.13.3" evidence="3"/>
<keyword evidence="15" id="KW-1185">Reference proteome</keyword>
<evidence type="ECO:0000259" key="12">
    <source>
        <dbReference type="PROSITE" id="PS50109"/>
    </source>
</evidence>
<keyword evidence="10 11" id="KW-0472">Membrane</keyword>
<dbReference type="PROSITE" id="PS50885">
    <property type="entry name" value="HAMP"/>
    <property type="match status" value="1"/>
</dbReference>
<dbReference type="Gene3D" id="1.10.287.130">
    <property type="match status" value="1"/>
</dbReference>
<dbReference type="Proteomes" id="UP000480266">
    <property type="component" value="Unassembled WGS sequence"/>
</dbReference>
<dbReference type="GO" id="GO:0005886">
    <property type="term" value="C:plasma membrane"/>
    <property type="evidence" value="ECO:0007669"/>
    <property type="project" value="TreeGrafter"/>
</dbReference>
<organism evidence="14 15">
    <name type="scientific">Candidatus Afipia apatlaquensis</name>
    <dbReference type="NCBI Taxonomy" id="2712852"/>
    <lineage>
        <taxon>Bacteria</taxon>
        <taxon>Pseudomonadati</taxon>
        <taxon>Pseudomonadota</taxon>
        <taxon>Alphaproteobacteria</taxon>
        <taxon>Hyphomicrobiales</taxon>
        <taxon>Nitrobacteraceae</taxon>
        <taxon>Afipia</taxon>
    </lineage>
</organism>
<dbReference type="PROSITE" id="PS50109">
    <property type="entry name" value="HIS_KIN"/>
    <property type="match status" value="1"/>
</dbReference>
<evidence type="ECO:0000256" key="9">
    <source>
        <dbReference type="ARBA" id="ARBA00023012"/>
    </source>
</evidence>
<name>A0A7C9VRK6_9BRAD</name>
<evidence type="ECO:0000256" key="8">
    <source>
        <dbReference type="ARBA" id="ARBA00022989"/>
    </source>
</evidence>
<keyword evidence="6 11" id="KW-0812">Transmembrane</keyword>
<evidence type="ECO:0000256" key="7">
    <source>
        <dbReference type="ARBA" id="ARBA00022777"/>
    </source>
</evidence>
<evidence type="ECO:0000256" key="2">
    <source>
        <dbReference type="ARBA" id="ARBA00004370"/>
    </source>
</evidence>
<dbReference type="EMBL" id="JAAMRR010001291">
    <property type="protein sequence ID" value="NGX98434.1"/>
    <property type="molecule type" value="Genomic_DNA"/>
</dbReference>
<comment type="caution">
    <text evidence="14">The sequence shown here is derived from an EMBL/GenBank/DDBJ whole genome shotgun (WGS) entry which is preliminary data.</text>
</comment>
<accession>A0A7C9VRK6</accession>
<evidence type="ECO:0000313" key="15">
    <source>
        <dbReference type="Proteomes" id="UP000480266"/>
    </source>
</evidence>
<evidence type="ECO:0000256" key="10">
    <source>
        <dbReference type="ARBA" id="ARBA00023136"/>
    </source>
</evidence>
<dbReference type="PANTHER" id="PTHR45436">
    <property type="entry name" value="SENSOR HISTIDINE KINASE YKOH"/>
    <property type="match status" value="1"/>
</dbReference>
<gene>
    <name evidence="14" type="ORF">G4V63_25475</name>
</gene>
<dbReference type="InterPro" id="IPR036097">
    <property type="entry name" value="HisK_dim/P_sf"/>
</dbReference>
<evidence type="ECO:0000313" key="14">
    <source>
        <dbReference type="EMBL" id="NGX98434.1"/>
    </source>
</evidence>
<dbReference type="InterPro" id="IPR004358">
    <property type="entry name" value="Sig_transdc_His_kin-like_C"/>
</dbReference>
<dbReference type="SUPFAM" id="SSF47384">
    <property type="entry name" value="Homodimeric domain of signal transducing histidine kinase"/>
    <property type="match status" value="1"/>
</dbReference>
<evidence type="ECO:0000256" key="5">
    <source>
        <dbReference type="ARBA" id="ARBA00022679"/>
    </source>
</evidence>
<sequence>MRSIERRALVAVVVSVLVGLSAMAIVATRSIASAIEREFDGLLKDVASNIAASSDFTSAGEFVLTRVPDQEEFDRQRSGWYWMVTADDTVLSRSRSLWTERLKVDDLSTQSIASVNGPSGEALRVSILPAQAGQPPRPIKVVVSAPAANVQNDIRNAVVQLGIILSMVGALTVAAVAIVLRRALSPLSHSAIEVEQLTNGAIARLSTTGYREVDPLVKAVNELMASTRNIVEQSRLGSANLAHALRTPLTALRTRLALVGQSDAGVLEDVARIEGQIDYHLRRVRRVVGAPIASTRVPVRAVADDVSLVVRKSHRDRRIAIVVDVPDDLTFRGEREDLEELLCILVDNAMKWAAARVGLVAKQHENKLVIMVQDDGPGIAEDRRAFVLQPGNRLDESIPGTGLGLFIAREIVSIYAGRIEFGDSASGGLLVSVEFQPS</sequence>
<evidence type="ECO:0000256" key="3">
    <source>
        <dbReference type="ARBA" id="ARBA00012438"/>
    </source>
</evidence>
<keyword evidence="5" id="KW-0808">Transferase</keyword>
<evidence type="ECO:0000256" key="1">
    <source>
        <dbReference type="ARBA" id="ARBA00000085"/>
    </source>
</evidence>
<keyword evidence="9" id="KW-0902">Two-component regulatory system</keyword>
<dbReference type="GO" id="GO:0000155">
    <property type="term" value="F:phosphorelay sensor kinase activity"/>
    <property type="evidence" value="ECO:0007669"/>
    <property type="project" value="InterPro"/>
</dbReference>
<dbReference type="PRINTS" id="PR00344">
    <property type="entry name" value="BCTRLSENSOR"/>
</dbReference>
<dbReference type="Gene3D" id="3.30.565.10">
    <property type="entry name" value="Histidine kinase-like ATPase, C-terminal domain"/>
    <property type="match status" value="1"/>
</dbReference>
<keyword evidence="7" id="KW-0418">Kinase</keyword>
<dbReference type="SUPFAM" id="SSF55874">
    <property type="entry name" value="ATPase domain of HSP90 chaperone/DNA topoisomerase II/histidine kinase"/>
    <property type="match status" value="1"/>
</dbReference>
<evidence type="ECO:0000256" key="4">
    <source>
        <dbReference type="ARBA" id="ARBA00022553"/>
    </source>
</evidence>
<reference evidence="14" key="1">
    <citation type="submission" date="2020-02" db="EMBL/GenBank/DDBJ databases">
        <title>Draft genome sequence of Candidatus Afipia apatlaquensis IBT-C3, a potential strain for decolorization of textile dyes.</title>
        <authorList>
            <person name="Sanchez-Reyes A."/>
            <person name="Breton-Deval L."/>
            <person name="Mangelson H."/>
            <person name="Sanchez-Flores A."/>
        </authorList>
    </citation>
    <scope>NUCLEOTIDE SEQUENCE [LARGE SCALE GENOMIC DNA]</scope>
    <source>
        <strain evidence="14">IBT-C3</strain>
    </source>
</reference>
<evidence type="ECO:0000256" key="11">
    <source>
        <dbReference type="SAM" id="Phobius"/>
    </source>
</evidence>
<dbReference type="AlphaFoldDB" id="A0A7C9VRK6"/>
<keyword evidence="8 11" id="KW-1133">Transmembrane helix</keyword>
<dbReference type="CDD" id="cd00082">
    <property type="entry name" value="HisKA"/>
    <property type="match status" value="1"/>
</dbReference>
<feature type="domain" description="HAMP" evidence="13">
    <location>
        <begin position="181"/>
        <end position="232"/>
    </location>
</feature>
<evidence type="ECO:0000256" key="6">
    <source>
        <dbReference type="ARBA" id="ARBA00022692"/>
    </source>
</evidence>
<proteinExistence type="predicted"/>
<dbReference type="InterPro" id="IPR003594">
    <property type="entry name" value="HATPase_dom"/>
</dbReference>
<dbReference type="InterPro" id="IPR005467">
    <property type="entry name" value="His_kinase_dom"/>
</dbReference>
<dbReference type="InterPro" id="IPR003661">
    <property type="entry name" value="HisK_dim/P_dom"/>
</dbReference>
<dbReference type="SMART" id="SM00387">
    <property type="entry name" value="HATPase_c"/>
    <property type="match status" value="1"/>
</dbReference>
<feature type="transmembrane region" description="Helical" evidence="11">
    <location>
        <begin position="157"/>
        <end position="180"/>
    </location>
</feature>
<evidence type="ECO:0000259" key="13">
    <source>
        <dbReference type="PROSITE" id="PS50885"/>
    </source>
</evidence>
<dbReference type="PANTHER" id="PTHR45436:SF5">
    <property type="entry name" value="SENSOR HISTIDINE KINASE TRCS"/>
    <property type="match status" value="1"/>
</dbReference>